<evidence type="ECO:0000256" key="1">
    <source>
        <dbReference type="ARBA" id="ARBA00007992"/>
    </source>
</evidence>
<protein>
    <recommendedName>
        <fullName evidence="6">FAD-binding domain-containing protein</fullName>
    </recommendedName>
</protein>
<dbReference type="EMBL" id="JAVRRG010000021">
    <property type="protein sequence ID" value="KAK5096741.1"/>
    <property type="molecule type" value="Genomic_DNA"/>
</dbReference>
<keyword evidence="5" id="KW-0503">Monooxygenase</keyword>
<feature type="domain" description="FAD-binding" evidence="6">
    <location>
        <begin position="92"/>
        <end position="130"/>
    </location>
</feature>
<keyword evidence="2" id="KW-0285">Flavoprotein</keyword>
<dbReference type="PRINTS" id="PR00420">
    <property type="entry name" value="RNGMNOXGNASE"/>
</dbReference>
<comment type="caution">
    <text evidence="7">The sequence shown here is derived from an EMBL/GenBank/DDBJ whole genome shotgun (WGS) entry which is preliminary data.</text>
</comment>
<dbReference type="InterPro" id="IPR002938">
    <property type="entry name" value="FAD-bd"/>
</dbReference>
<evidence type="ECO:0000259" key="6">
    <source>
        <dbReference type="Pfam" id="PF01494"/>
    </source>
</evidence>
<keyword evidence="3" id="KW-0274">FAD</keyword>
<reference evidence="7 8" key="1">
    <citation type="submission" date="2023-08" db="EMBL/GenBank/DDBJ databases">
        <title>Black Yeasts Isolated from many extreme environments.</title>
        <authorList>
            <person name="Coleine C."/>
            <person name="Stajich J.E."/>
            <person name="Selbmann L."/>
        </authorList>
    </citation>
    <scope>NUCLEOTIDE SEQUENCE [LARGE SCALE GENOMIC DNA]</scope>
    <source>
        <strain evidence="7 8">CCFEE 5885</strain>
    </source>
</reference>
<sequence>MLFGQNGTFSILPNDYAGTEIGYFITTDVPDRGQEKWALLEKDKAAVAQILDGIVEEKGWPQFVRDLIRTTRFEDLRTWPFAKLPDMEHWVSRSGRVILVGDAAHAIPPSGGQGAPSAFEDAETLAYVLGKLSEPDYTHPNL</sequence>
<dbReference type="Gene3D" id="3.50.50.60">
    <property type="entry name" value="FAD/NAD(P)-binding domain"/>
    <property type="match status" value="1"/>
</dbReference>
<comment type="similarity">
    <text evidence="1">Belongs to the paxM FAD-dependent monooxygenase family.</text>
</comment>
<dbReference type="PANTHER" id="PTHR13789">
    <property type="entry name" value="MONOOXYGENASE"/>
    <property type="match status" value="1"/>
</dbReference>
<evidence type="ECO:0000313" key="8">
    <source>
        <dbReference type="Proteomes" id="UP001345013"/>
    </source>
</evidence>
<evidence type="ECO:0000256" key="2">
    <source>
        <dbReference type="ARBA" id="ARBA00022630"/>
    </source>
</evidence>
<dbReference type="Pfam" id="PF01494">
    <property type="entry name" value="FAD_binding_3"/>
    <property type="match status" value="1"/>
</dbReference>
<evidence type="ECO:0000256" key="3">
    <source>
        <dbReference type="ARBA" id="ARBA00022827"/>
    </source>
</evidence>
<gene>
    <name evidence="7" type="ORF">LTR24_002503</name>
</gene>
<dbReference type="PANTHER" id="PTHR13789:SF309">
    <property type="entry name" value="PUTATIVE (AFU_ORTHOLOGUE AFUA_6G14510)-RELATED"/>
    <property type="match status" value="1"/>
</dbReference>
<dbReference type="SUPFAM" id="SSF51905">
    <property type="entry name" value="FAD/NAD(P)-binding domain"/>
    <property type="match status" value="1"/>
</dbReference>
<proteinExistence type="inferred from homology"/>
<keyword evidence="4" id="KW-0560">Oxidoreductase</keyword>
<dbReference type="Proteomes" id="UP001345013">
    <property type="component" value="Unassembled WGS sequence"/>
</dbReference>
<accession>A0ABR0KI03</accession>
<evidence type="ECO:0000313" key="7">
    <source>
        <dbReference type="EMBL" id="KAK5096741.1"/>
    </source>
</evidence>
<dbReference type="InterPro" id="IPR036188">
    <property type="entry name" value="FAD/NAD-bd_sf"/>
</dbReference>
<organism evidence="7 8">
    <name type="scientific">Lithohypha guttulata</name>
    <dbReference type="NCBI Taxonomy" id="1690604"/>
    <lineage>
        <taxon>Eukaryota</taxon>
        <taxon>Fungi</taxon>
        <taxon>Dikarya</taxon>
        <taxon>Ascomycota</taxon>
        <taxon>Pezizomycotina</taxon>
        <taxon>Eurotiomycetes</taxon>
        <taxon>Chaetothyriomycetidae</taxon>
        <taxon>Chaetothyriales</taxon>
        <taxon>Trichomeriaceae</taxon>
        <taxon>Lithohypha</taxon>
    </lineage>
</organism>
<evidence type="ECO:0000256" key="4">
    <source>
        <dbReference type="ARBA" id="ARBA00023002"/>
    </source>
</evidence>
<name>A0ABR0KI03_9EURO</name>
<evidence type="ECO:0000256" key="5">
    <source>
        <dbReference type="ARBA" id="ARBA00023033"/>
    </source>
</evidence>
<dbReference type="InterPro" id="IPR050493">
    <property type="entry name" value="FAD-dep_Monooxygenase_BioMet"/>
</dbReference>
<keyword evidence="8" id="KW-1185">Reference proteome</keyword>